<gene>
    <name evidence="3" type="ORF">WOSG25_040210</name>
</gene>
<dbReference type="InterPro" id="IPR006442">
    <property type="entry name" value="Antitoxin_Phd/YefM"/>
</dbReference>
<evidence type="ECO:0000313" key="3">
    <source>
        <dbReference type="EMBL" id="GAK30581.1"/>
    </source>
</evidence>
<sequence>MQQAFTPSNARQNFFAILRDTATEHRPIIIQQKDENLDAVIINRKDYEAMEETMALMMNGQLQDALEREKNSVGVTNIDDIDWDNL</sequence>
<proteinExistence type="inferred from homology"/>
<dbReference type="Pfam" id="PF02604">
    <property type="entry name" value="PhdYeFM_antitox"/>
    <property type="match status" value="1"/>
</dbReference>
<reference evidence="4" key="1">
    <citation type="journal article" date="2014" name="Genome Announc.">
        <title>Draft genome sequence of Weissella oryzae SG25T, isolated from fermented rice grains.</title>
        <authorList>
            <person name="Tanizawa Y."/>
            <person name="Fujisawa T."/>
            <person name="Mochizuki T."/>
            <person name="Kaminuma E."/>
            <person name="Suzuki Y."/>
            <person name="Nakamura Y."/>
            <person name="Tohno M."/>
        </authorList>
    </citation>
    <scope>NUCLEOTIDE SEQUENCE [LARGE SCALE GENOMIC DNA]</scope>
    <source>
        <strain evidence="4">DSM 25784 / JCM 18191 / LMG 30913 / SG25</strain>
    </source>
</reference>
<name>A0A069CZQ0_WEIOS</name>
<dbReference type="Proteomes" id="UP000030643">
    <property type="component" value="Unassembled WGS sequence"/>
</dbReference>
<evidence type="ECO:0000313" key="4">
    <source>
        <dbReference type="Proteomes" id="UP000030643"/>
    </source>
</evidence>
<keyword evidence="4" id="KW-1185">Reference proteome</keyword>
<evidence type="ECO:0000256" key="1">
    <source>
        <dbReference type="ARBA" id="ARBA00009981"/>
    </source>
</evidence>
<dbReference type="Gene3D" id="3.40.1620.10">
    <property type="entry name" value="YefM-like domain"/>
    <property type="match status" value="1"/>
</dbReference>
<comment type="function">
    <text evidence="2">Antitoxin component of a type II toxin-antitoxin (TA) system.</text>
</comment>
<dbReference type="EMBL" id="DF820487">
    <property type="protein sequence ID" value="GAK30581.1"/>
    <property type="molecule type" value="Genomic_DNA"/>
</dbReference>
<dbReference type="eggNOG" id="COG2161">
    <property type="taxonomic scope" value="Bacteria"/>
</dbReference>
<organism evidence="3 4">
    <name type="scientific">Weissella oryzae (strain DSM 25784 / JCM 18191 / LMG 30913 / SG25)</name>
    <dbReference type="NCBI Taxonomy" id="1329250"/>
    <lineage>
        <taxon>Bacteria</taxon>
        <taxon>Bacillati</taxon>
        <taxon>Bacillota</taxon>
        <taxon>Bacilli</taxon>
        <taxon>Lactobacillales</taxon>
        <taxon>Lactobacillaceae</taxon>
        <taxon>Weissella</taxon>
    </lineage>
</organism>
<accession>A0A069CZQ0</accession>
<protein>
    <recommendedName>
        <fullName evidence="2">Antitoxin</fullName>
    </recommendedName>
</protein>
<comment type="similarity">
    <text evidence="1 2">Belongs to the phD/YefM antitoxin family.</text>
</comment>
<dbReference type="InterPro" id="IPR036165">
    <property type="entry name" value="YefM-like_sf"/>
</dbReference>
<evidence type="ECO:0000256" key="2">
    <source>
        <dbReference type="RuleBase" id="RU362080"/>
    </source>
</evidence>
<dbReference type="OrthoDB" id="2427986at2"/>
<dbReference type="NCBIfam" id="TIGR01552">
    <property type="entry name" value="phd_fam"/>
    <property type="match status" value="1"/>
</dbReference>
<dbReference type="SUPFAM" id="SSF143120">
    <property type="entry name" value="YefM-like"/>
    <property type="match status" value="1"/>
</dbReference>
<dbReference type="STRING" id="1329250.WOSG25_040210"/>
<dbReference type="AlphaFoldDB" id="A0A069CZQ0"/>
<dbReference type="RefSeq" id="WP_027698675.1">
    <property type="nucleotide sequence ID" value="NZ_DF820487.1"/>
</dbReference>